<dbReference type="InterPro" id="IPR000073">
    <property type="entry name" value="AB_hydrolase_1"/>
</dbReference>
<keyword evidence="3" id="KW-0378">Hydrolase</keyword>
<dbReference type="EMBL" id="SJTG01000004">
    <property type="protein sequence ID" value="TCI07810.1"/>
    <property type="molecule type" value="Genomic_DNA"/>
</dbReference>
<reference evidence="3 4" key="1">
    <citation type="submission" date="2019-02" db="EMBL/GenBank/DDBJ databases">
        <title>Dyella amyloliquefaciens sp. nov., isolated from forest soil.</title>
        <authorList>
            <person name="Gao Z.-H."/>
            <person name="Qiu L.-H."/>
        </authorList>
    </citation>
    <scope>NUCLEOTIDE SEQUENCE [LARGE SCALE GENOMIC DNA]</scope>
    <source>
        <strain evidence="3 4">KACC 12747</strain>
    </source>
</reference>
<dbReference type="PANTHER" id="PTHR43798">
    <property type="entry name" value="MONOACYLGLYCEROL LIPASE"/>
    <property type="match status" value="1"/>
</dbReference>
<comment type="caution">
    <text evidence="3">The sequence shown here is derived from an EMBL/GenBank/DDBJ whole genome shotgun (WGS) entry which is preliminary data.</text>
</comment>
<dbReference type="InterPro" id="IPR006311">
    <property type="entry name" value="TAT_signal"/>
</dbReference>
<dbReference type="AlphaFoldDB" id="A0A4R0YHC1"/>
<keyword evidence="1" id="KW-0732">Signal</keyword>
<feature type="chain" id="PRO_5020202262" evidence="1">
    <location>
        <begin position="29"/>
        <end position="325"/>
    </location>
</feature>
<dbReference type="Gene3D" id="3.40.50.1820">
    <property type="entry name" value="alpha/beta hydrolase"/>
    <property type="match status" value="1"/>
</dbReference>
<proteinExistence type="predicted"/>
<name>A0A4R0YHC1_9GAMM</name>
<dbReference type="PROSITE" id="PS51318">
    <property type="entry name" value="TAT"/>
    <property type="match status" value="1"/>
</dbReference>
<feature type="signal peptide" evidence="1">
    <location>
        <begin position="1"/>
        <end position="28"/>
    </location>
</feature>
<dbReference type="RefSeq" id="WP_131152248.1">
    <property type="nucleotide sequence ID" value="NZ_SJTG01000004.1"/>
</dbReference>
<protein>
    <submittedName>
        <fullName evidence="3">Alpha/beta hydrolase</fullName>
    </submittedName>
</protein>
<dbReference type="InterPro" id="IPR029058">
    <property type="entry name" value="AB_hydrolase_fold"/>
</dbReference>
<dbReference type="SUPFAM" id="SSF53474">
    <property type="entry name" value="alpha/beta-Hydrolases"/>
    <property type="match status" value="1"/>
</dbReference>
<evidence type="ECO:0000259" key="2">
    <source>
        <dbReference type="Pfam" id="PF00561"/>
    </source>
</evidence>
<dbReference type="Pfam" id="PF00561">
    <property type="entry name" value="Abhydrolase_1"/>
    <property type="match status" value="1"/>
</dbReference>
<dbReference type="Proteomes" id="UP000291822">
    <property type="component" value="Unassembled WGS sequence"/>
</dbReference>
<gene>
    <name evidence="3" type="ORF">EZM97_24325</name>
</gene>
<evidence type="ECO:0000313" key="3">
    <source>
        <dbReference type="EMBL" id="TCI07810.1"/>
    </source>
</evidence>
<evidence type="ECO:0000256" key="1">
    <source>
        <dbReference type="SAM" id="SignalP"/>
    </source>
</evidence>
<keyword evidence="4" id="KW-1185">Reference proteome</keyword>
<dbReference type="InterPro" id="IPR050266">
    <property type="entry name" value="AB_hydrolase_sf"/>
</dbReference>
<dbReference type="GO" id="GO:0016020">
    <property type="term" value="C:membrane"/>
    <property type="evidence" value="ECO:0007669"/>
    <property type="project" value="TreeGrafter"/>
</dbReference>
<dbReference type="PANTHER" id="PTHR43798:SF33">
    <property type="entry name" value="HYDROLASE, PUTATIVE (AFU_ORTHOLOGUE AFUA_2G14860)-RELATED"/>
    <property type="match status" value="1"/>
</dbReference>
<sequence length="325" mass="35465">MFRRQFLGLAAGTVAGGLFASFARPALALASASAAQPYDALAHHAARRYVRTPQGNIAYVERGQGPAALFLHGFPLNSFQWRDALARLSPYRRCIAPDWLGLGYTQVAAGQPVTPAAQVDMLAALLDRLDVQTVDVVANDSGGAVAQMFATRFPQRVRTLLLTNCDVEEDCPPPAVLPVIELARKGRYAEEWLVPWVADKDLARSDKGLGGLTFTFPDKLADETIDMYLAPLVASPARKQLTDAYAMGLAPNPMTGVDAKLRSLQVPTRILWGTGDDIFAADSPKHLDRVLPKSRGVRYIHGAKLFFPEEFPDIIAEEARRLWGV</sequence>
<dbReference type="GO" id="GO:0016787">
    <property type="term" value="F:hydrolase activity"/>
    <property type="evidence" value="ECO:0007669"/>
    <property type="project" value="UniProtKB-KW"/>
</dbReference>
<dbReference type="PRINTS" id="PR00111">
    <property type="entry name" value="ABHYDROLASE"/>
</dbReference>
<feature type="domain" description="AB hydrolase-1" evidence="2">
    <location>
        <begin position="69"/>
        <end position="310"/>
    </location>
</feature>
<organism evidence="3 4">
    <name type="scientific">Dyella soli</name>
    <dbReference type="NCBI Taxonomy" id="522319"/>
    <lineage>
        <taxon>Bacteria</taxon>
        <taxon>Pseudomonadati</taxon>
        <taxon>Pseudomonadota</taxon>
        <taxon>Gammaproteobacteria</taxon>
        <taxon>Lysobacterales</taxon>
        <taxon>Rhodanobacteraceae</taxon>
        <taxon>Dyella</taxon>
    </lineage>
</organism>
<accession>A0A4R0YHC1</accession>
<evidence type="ECO:0000313" key="4">
    <source>
        <dbReference type="Proteomes" id="UP000291822"/>
    </source>
</evidence>